<sequence>MEAAVQNYKQTLALLARCQEAPEAARERVVSKLSDTLQHRLSCFVHASPKQASMRPATYHHMNGAYHRDERQQGVLFRRGQMSQKRERSLQVPRDQRLQQDRSSSTDDESSDIATPCTSAWSRNRHDKSQINTDSAPRRCGDNPQCLNEHASRQQGPAPHISCLQPTAQLSRNCEAQRQMTRKDWHAEGQQDANRRHSCSTATVKQSNRGRTGQVSGRSKLCSSHVTPSSSSLLPLFYIFQTLFIIILIITHFVRVVQKQSYERDTHNSLRHISRLPVSVSSSSLQSFKSAAHRHLMLPHIAFPTLVDQLSSPTLFCPAPFLYGTHPHSFAMHLTPCCPLIPYRPVNTLPSPV</sequence>
<dbReference type="AlphaFoldDB" id="A0A8C4Q2Z5"/>
<feature type="region of interest" description="Disordered" evidence="1">
    <location>
        <begin position="79"/>
        <end position="162"/>
    </location>
</feature>
<feature type="compositionally biased region" description="Polar residues" evidence="1">
    <location>
        <begin position="199"/>
        <end position="217"/>
    </location>
</feature>
<reference evidence="3" key="1">
    <citation type="submission" date="2025-08" db="UniProtKB">
        <authorList>
            <consortium name="Ensembl"/>
        </authorList>
    </citation>
    <scope>IDENTIFICATION</scope>
</reference>
<evidence type="ECO:0000313" key="4">
    <source>
        <dbReference type="Proteomes" id="UP000694388"/>
    </source>
</evidence>
<dbReference type="Proteomes" id="UP000694388">
    <property type="component" value="Unplaced"/>
</dbReference>
<feature type="compositionally biased region" description="Basic and acidic residues" evidence="1">
    <location>
        <begin position="181"/>
        <end position="195"/>
    </location>
</feature>
<keyword evidence="4" id="KW-1185">Reference proteome</keyword>
<keyword evidence="2" id="KW-0472">Membrane</keyword>
<name>A0A8C4Q2Z5_EPTBU</name>
<proteinExistence type="predicted"/>
<keyword evidence="2" id="KW-0812">Transmembrane</keyword>
<reference evidence="3" key="2">
    <citation type="submission" date="2025-09" db="UniProtKB">
        <authorList>
            <consortium name="Ensembl"/>
        </authorList>
    </citation>
    <scope>IDENTIFICATION</scope>
</reference>
<feature type="compositionally biased region" description="Basic and acidic residues" evidence="1">
    <location>
        <begin position="84"/>
        <end position="100"/>
    </location>
</feature>
<evidence type="ECO:0000256" key="2">
    <source>
        <dbReference type="SAM" id="Phobius"/>
    </source>
</evidence>
<dbReference type="Ensembl" id="ENSEBUT00000009598.1">
    <property type="protein sequence ID" value="ENSEBUP00000009080.1"/>
    <property type="gene ID" value="ENSEBUG00000005869.1"/>
</dbReference>
<protein>
    <submittedName>
        <fullName evidence="3">Uncharacterized protein</fullName>
    </submittedName>
</protein>
<evidence type="ECO:0000313" key="3">
    <source>
        <dbReference type="Ensembl" id="ENSEBUP00000009080.1"/>
    </source>
</evidence>
<organism evidence="3 4">
    <name type="scientific">Eptatretus burgeri</name>
    <name type="common">Inshore hagfish</name>
    <dbReference type="NCBI Taxonomy" id="7764"/>
    <lineage>
        <taxon>Eukaryota</taxon>
        <taxon>Metazoa</taxon>
        <taxon>Chordata</taxon>
        <taxon>Craniata</taxon>
        <taxon>Vertebrata</taxon>
        <taxon>Cyclostomata</taxon>
        <taxon>Myxini</taxon>
        <taxon>Myxiniformes</taxon>
        <taxon>Myxinidae</taxon>
        <taxon>Eptatretinae</taxon>
        <taxon>Eptatretus</taxon>
    </lineage>
</organism>
<feature type="region of interest" description="Disordered" evidence="1">
    <location>
        <begin position="175"/>
        <end position="221"/>
    </location>
</feature>
<keyword evidence="2" id="KW-1133">Transmembrane helix</keyword>
<accession>A0A8C4Q2Z5</accession>
<evidence type="ECO:0000256" key="1">
    <source>
        <dbReference type="SAM" id="MobiDB-lite"/>
    </source>
</evidence>
<feature type="transmembrane region" description="Helical" evidence="2">
    <location>
        <begin position="233"/>
        <end position="254"/>
    </location>
</feature>